<evidence type="ECO:0000313" key="2">
    <source>
        <dbReference type="Proteomes" id="UP001066276"/>
    </source>
</evidence>
<dbReference type="PANTHER" id="PTHR28494:SF1">
    <property type="entry name" value="RAB7A-INTERACTING MON1-CCZ1 COMPLEX SUBUNIT 1"/>
    <property type="match status" value="1"/>
</dbReference>
<comment type="caution">
    <text evidence="1">The sequence shown here is derived from an EMBL/GenBank/DDBJ whole genome shotgun (WGS) entry which is preliminary data.</text>
</comment>
<evidence type="ECO:0000313" key="1">
    <source>
        <dbReference type="EMBL" id="KAJ1210224.1"/>
    </source>
</evidence>
<gene>
    <name evidence="1" type="ORF">NDU88_005592</name>
</gene>
<dbReference type="PANTHER" id="PTHR28494">
    <property type="entry name" value="UPF0600 PROTEIN C5ORF51"/>
    <property type="match status" value="1"/>
</dbReference>
<dbReference type="AlphaFoldDB" id="A0AAV7WAX2"/>
<dbReference type="InterPro" id="IPR037657">
    <property type="entry name" value="RIMC1"/>
</dbReference>
<proteinExistence type="predicted"/>
<dbReference type="EMBL" id="JANPWB010000002">
    <property type="protein sequence ID" value="KAJ1210224.1"/>
    <property type="molecule type" value="Genomic_DNA"/>
</dbReference>
<accession>A0AAV7WAX2</accession>
<keyword evidence="2" id="KW-1185">Reference proteome</keyword>
<protein>
    <submittedName>
        <fullName evidence="1">Uncharacterized protein</fullName>
    </submittedName>
</protein>
<dbReference type="GO" id="GO:0000423">
    <property type="term" value="P:mitophagy"/>
    <property type="evidence" value="ECO:0007669"/>
    <property type="project" value="InterPro"/>
</dbReference>
<organism evidence="1 2">
    <name type="scientific">Pleurodeles waltl</name>
    <name type="common">Iberian ribbed newt</name>
    <dbReference type="NCBI Taxonomy" id="8319"/>
    <lineage>
        <taxon>Eukaryota</taxon>
        <taxon>Metazoa</taxon>
        <taxon>Chordata</taxon>
        <taxon>Craniata</taxon>
        <taxon>Vertebrata</taxon>
        <taxon>Euteleostomi</taxon>
        <taxon>Amphibia</taxon>
        <taxon>Batrachia</taxon>
        <taxon>Caudata</taxon>
        <taxon>Salamandroidea</taxon>
        <taxon>Salamandridae</taxon>
        <taxon>Pleurodelinae</taxon>
        <taxon>Pleurodeles</taxon>
    </lineage>
</organism>
<sequence>MLASECLSVVIAVPFAGRIDDLAWIESLLQERAESLEKRWESLERAASREDCFFEKASATLERLKTFCREGDENLDICMFLQLYAQTVLDITYFEENTLVDGNFPEDSSLEQVTDIINILSEPENLIKLLKDREEHANLTLELLECLYWRRGALLYMYCHTIRHNEQKIDKSSDILSKFLKEGISYLLTMLNVKCPVKLEGGVSFQDLNTATLLSQGVFSDTHLLAMMYAGEMCYWILKHCEGKETPQCNVSDAETSKDKGDSFQKDTLDFQDIGEKMLLKYVSVCEGPLKGQGWSTENAIEILDFLKKIGN</sequence>
<reference evidence="1" key="1">
    <citation type="journal article" date="2022" name="bioRxiv">
        <title>Sequencing and chromosome-scale assembly of the giantPleurodeles waltlgenome.</title>
        <authorList>
            <person name="Brown T."/>
            <person name="Elewa A."/>
            <person name="Iarovenko S."/>
            <person name="Subramanian E."/>
            <person name="Araus A.J."/>
            <person name="Petzold A."/>
            <person name="Susuki M."/>
            <person name="Suzuki K.-i.T."/>
            <person name="Hayashi T."/>
            <person name="Toyoda A."/>
            <person name="Oliveira C."/>
            <person name="Osipova E."/>
            <person name="Leigh N.D."/>
            <person name="Simon A."/>
            <person name="Yun M.H."/>
        </authorList>
    </citation>
    <scope>NUCLEOTIDE SEQUENCE</scope>
    <source>
        <strain evidence="1">20211129_DDA</strain>
        <tissue evidence="1">Liver</tissue>
    </source>
</reference>
<name>A0AAV7WAX2_PLEWA</name>
<dbReference type="Proteomes" id="UP001066276">
    <property type="component" value="Chromosome 1_2"/>
</dbReference>
<dbReference type="Pfam" id="PF17716">
    <property type="entry name" value="RIMC1"/>
    <property type="match status" value="1"/>
</dbReference>